<dbReference type="GO" id="GO:0004061">
    <property type="term" value="F:arylformamidase activity"/>
    <property type="evidence" value="ECO:0007669"/>
    <property type="project" value="InterPro"/>
</dbReference>
<accession>A0A1B8AY01</accession>
<feature type="transmembrane region" description="Helical" evidence="3">
    <location>
        <begin position="486"/>
        <end position="509"/>
    </location>
</feature>
<dbReference type="AlphaFoldDB" id="A0A1B8AY01"/>
<gene>
    <name evidence="5" type="ORF">FPOA_05784</name>
</gene>
<dbReference type="SUPFAM" id="SSF102198">
    <property type="entry name" value="Putative cyclase"/>
    <property type="match status" value="1"/>
</dbReference>
<evidence type="ECO:0000256" key="3">
    <source>
        <dbReference type="SAM" id="Phobius"/>
    </source>
</evidence>
<dbReference type="STRING" id="36050.A0A1B8AY01"/>
<dbReference type="InterPro" id="IPR007325">
    <property type="entry name" value="KFase/CYL"/>
</dbReference>
<protein>
    <recommendedName>
        <fullName evidence="4">Rhodopsin domain-containing protein</fullName>
    </recommendedName>
</protein>
<dbReference type="EMBL" id="LYXU01000002">
    <property type="protein sequence ID" value="OBS25251.1"/>
    <property type="molecule type" value="Genomic_DNA"/>
</dbReference>
<reference evidence="5 6" key="1">
    <citation type="submission" date="2016-06" db="EMBL/GenBank/DDBJ databases">
        <title>Living apart together: crosstalk between the core and supernumerary genomes in a fungal plant pathogen.</title>
        <authorList>
            <person name="Vanheule A."/>
            <person name="Audenaert K."/>
            <person name="Warris S."/>
            <person name="Van De Geest H."/>
            <person name="Schijlen E."/>
            <person name="Hofte M."/>
            <person name="De Saeger S."/>
            <person name="Haesaert G."/>
            <person name="Waalwijk C."/>
            <person name="Van Der Lee T."/>
        </authorList>
    </citation>
    <scope>NUCLEOTIDE SEQUENCE [LARGE SCALE GENOMIC DNA]</scope>
    <source>
        <strain evidence="5 6">2516</strain>
    </source>
</reference>
<comment type="caution">
    <text evidence="5">The sequence shown here is derived from an EMBL/GenBank/DDBJ whole genome shotgun (WGS) entry which is preliminary data.</text>
</comment>
<feature type="transmembrane region" description="Helical" evidence="3">
    <location>
        <begin position="450"/>
        <end position="474"/>
    </location>
</feature>
<dbReference type="Gene3D" id="3.50.30.50">
    <property type="entry name" value="Putative cyclase"/>
    <property type="match status" value="1"/>
</dbReference>
<evidence type="ECO:0000259" key="4">
    <source>
        <dbReference type="Pfam" id="PF20684"/>
    </source>
</evidence>
<organism evidence="5 6">
    <name type="scientific">Fusarium poae</name>
    <dbReference type="NCBI Taxonomy" id="36050"/>
    <lineage>
        <taxon>Eukaryota</taxon>
        <taxon>Fungi</taxon>
        <taxon>Dikarya</taxon>
        <taxon>Ascomycota</taxon>
        <taxon>Pezizomycotina</taxon>
        <taxon>Sordariomycetes</taxon>
        <taxon>Hypocreomycetidae</taxon>
        <taxon>Hypocreales</taxon>
        <taxon>Nectriaceae</taxon>
        <taxon>Fusarium</taxon>
    </lineage>
</organism>
<keyword evidence="3" id="KW-0812">Transmembrane</keyword>
<sequence length="619" mass="69520">MDPSMMEKCWDELPDPKRVWIGEPGSREEGLGRLVLLTPERVASAAQSQIKTGVRVNLGWDLNKLEYACFNRQPCELKMVPLLDGVAFDDIYVMNPQQSSQWDGLRHFSMPREKGSTERVFYGGTTKEEILDRSNDRIGIHHWAQEGITGRGVLIDYASWAEKRGIKYTTFSQHTIKLVEILEIAKECNITFQRGDILLVRIGVIKEWEHEMDVAAKQAYAVSTSPKHAGVEGTMDVLKWVWNTGFAAVAGDAISWEVYPPPEGTILMHEYMLAGWGMPIGELFDLEKLAETCKRLNRWTFFMVSSPFNMKGVLRYGGGLHQWDVPEHLVPKYSQTVYATMVNYGPTVFAIKAAILLFLASVFAPYKTYVKWIYAFLIVMGIYYVVMLFLKMFICRPISMFWGATTDGECFNQRVLILVDNIISLLSDIVVLLLPCPLTKKLQVGLMAKLKIVAIFGVGGIACIFSLVRLVFIIQNGESQDQTYVFLQINLTGIAECGIGLVCACFPFMPMLWKSILHKDKPGYSSNYSRSQFEMMSGSNKRSRSATNNAESGHYKETMGSDENILIPNGKSYVTTKIRAGDDGAEGSSVGDENGGHGASLDDSHILRTVEVVRQYEER</sequence>
<feature type="domain" description="Rhodopsin" evidence="4">
    <location>
        <begin position="310"/>
        <end position="513"/>
    </location>
</feature>
<keyword evidence="3" id="KW-1133">Transmembrane helix</keyword>
<dbReference type="Proteomes" id="UP000091967">
    <property type="component" value="Unassembled WGS sequence"/>
</dbReference>
<dbReference type="Pfam" id="PF04199">
    <property type="entry name" value="Cyclase"/>
    <property type="match status" value="1"/>
</dbReference>
<proteinExistence type="inferred from homology"/>
<dbReference type="InterPro" id="IPR049326">
    <property type="entry name" value="Rhodopsin_dom_fungi"/>
</dbReference>
<dbReference type="PANTHER" id="PTHR34861">
    <property type="match status" value="1"/>
</dbReference>
<comment type="similarity">
    <text evidence="1">Belongs to the Cyclase 1 superfamily.</text>
</comment>
<dbReference type="GO" id="GO:0019441">
    <property type="term" value="P:L-tryptophan catabolic process to kynurenine"/>
    <property type="evidence" value="ECO:0007669"/>
    <property type="project" value="InterPro"/>
</dbReference>
<evidence type="ECO:0000313" key="6">
    <source>
        <dbReference type="Proteomes" id="UP000091967"/>
    </source>
</evidence>
<evidence type="ECO:0000256" key="1">
    <source>
        <dbReference type="ARBA" id="ARBA00007865"/>
    </source>
</evidence>
<feature type="transmembrane region" description="Helical" evidence="3">
    <location>
        <begin position="344"/>
        <end position="366"/>
    </location>
</feature>
<name>A0A1B8AY01_FUSPO</name>
<evidence type="ECO:0000256" key="2">
    <source>
        <dbReference type="SAM" id="MobiDB-lite"/>
    </source>
</evidence>
<keyword evidence="6" id="KW-1185">Reference proteome</keyword>
<dbReference type="InterPro" id="IPR037175">
    <property type="entry name" value="KFase_sf"/>
</dbReference>
<feature type="region of interest" description="Disordered" evidence="2">
    <location>
        <begin position="582"/>
        <end position="604"/>
    </location>
</feature>
<keyword evidence="3" id="KW-0472">Membrane</keyword>
<feature type="transmembrane region" description="Helical" evidence="3">
    <location>
        <begin position="373"/>
        <end position="394"/>
    </location>
</feature>
<evidence type="ECO:0000313" key="5">
    <source>
        <dbReference type="EMBL" id="OBS25251.1"/>
    </source>
</evidence>
<feature type="transmembrane region" description="Helical" evidence="3">
    <location>
        <begin position="414"/>
        <end position="438"/>
    </location>
</feature>
<dbReference type="PANTHER" id="PTHR34861:SF8">
    <property type="entry name" value="CYCLASE"/>
    <property type="match status" value="1"/>
</dbReference>
<dbReference type="Pfam" id="PF20684">
    <property type="entry name" value="Fung_rhodopsin"/>
    <property type="match status" value="1"/>
</dbReference>